<evidence type="ECO:0000256" key="13">
    <source>
        <dbReference type="PIRNR" id="PIRNR002811"/>
    </source>
</evidence>
<dbReference type="Gene3D" id="3.90.980.10">
    <property type="entry name" value="DNA primase, catalytic core, N-terminal domain"/>
    <property type="match status" value="1"/>
</dbReference>
<dbReference type="Gene3D" id="1.20.50.20">
    <property type="entry name" value="DnaG, RNA polymerase domain, helical bundle"/>
    <property type="match status" value="1"/>
</dbReference>
<dbReference type="InterPro" id="IPR019475">
    <property type="entry name" value="DNA_primase_DnaB-bd"/>
</dbReference>
<gene>
    <name evidence="12" type="primary">dnaG</name>
    <name evidence="16" type="ORF">CKO13_00935</name>
</gene>
<keyword evidence="7 12" id="KW-0863">Zinc-finger</keyword>
<dbReference type="SUPFAM" id="SSF117023">
    <property type="entry name" value="DNA primase DnaG, C-terminal domain"/>
    <property type="match status" value="1"/>
</dbReference>
<feature type="zinc finger region" description="CHC2-type" evidence="12">
    <location>
        <begin position="40"/>
        <end position="64"/>
    </location>
</feature>
<dbReference type="Gene3D" id="3.40.1360.10">
    <property type="match status" value="1"/>
</dbReference>
<comment type="function">
    <text evidence="12 13">RNA polymerase that catalyzes the synthesis of short RNA molecules used as primers for DNA polymerase during DNA replication.</text>
</comment>
<dbReference type="SUPFAM" id="SSF56731">
    <property type="entry name" value="DNA primase core"/>
    <property type="match status" value="1"/>
</dbReference>
<comment type="caution">
    <text evidence="16">The sequence shown here is derived from an EMBL/GenBank/DDBJ whole genome shotgun (WGS) entry which is preliminary data.</text>
</comment>
<keyword evidence="3 12" id="KW-0808">Transferase</keyword>
<protein>
    <recommendedName>
        <fullName evidence="12 13">DNA primase</fullName>
        <ecNumber evidence="12">2.7.7.101</ecNumber>
    </recommendedName>
</protein>
<dbReference type="InterPro" id="IPR016136">
    <property type="entry name" value="DNA_helicase_N/primase_C"/>
</dbReference>
<dbReference type="PIRSF" id="PIRSF002811">
    <property type="entry name" value="DnaG"/>
    <property type="match status" value="1"/>
</dbReference>
<evidence type="ECO:0000256" key="3">
    <source>
        <dbReference type="ARBA" id="ARBA00022679"/>
    </source>
</evidence>
<accession>A0ABS1E1M2</accession>
<dbReference type="PANTHER" id="PTHR30313">
    <property type="entry name" value="DNA PRIMASE"/>
    <property type="match status" value="1"/>
</dbReference>
<keyword evidence="9" id="KW-0460">Magnesium</keyword>
<dbReference type="EMBL" id="NRSH01000005">
    <property type="protein sequence ID" value="MBK1725613.1"/>
    <property type="molecule type" value="Genomic_DNA"/>
</dbReference>
<dbReference type="InterPro" id="IPR013264">
    <property type="entry name" value="DNAG_N"/>
</dbReference>
<comment type="catalytic activity">
    <reaction evidence="12">
        <text>ssDNA + n NTP = ssDNA/pppN(pN)n-1 hybrid + (n-1) diphosphate.</text>
        <dbReference type="EC" id="2.7.7.101"/>
    </reaction>
</comment>
<keyword evidence="2 12" id="KW-0639">Primosome</keyword>
<dbReference type="InterPro" id="IPR030846">
    <property type="entry name" value="DnaG_bac"/>
</dbReference>
<keyword evidence="4 12" id="KW-0548">Nucleotidyltransferase</keyword>
<keyword evidence="5 12" id="KW-0235">DNA replication</keyword>
<dbReference type="InterPro" id="IPR013173">
    <property type="entry name" value="DNA_primase_DnaG_DnaB-bd_dom"/>
</dbReference>
<evidence type="ECO:0000256" key="6">
    <source>
        <dbReference type="ARBA" id="ARBA00022723"/>
    </source>
</evidence>
<evidence type="ECO:0000259" key="15">
    <source>
        <dbReference type="PROSITE" id="PS50880"/>
    </source>
</evidence>
<dbReference type="InterPro" id="IPR050219">
    <property type="entry name" value="DnaG_primase"/>
</dbReference>
<dbReference type="RefSeq" id="WP_200255941.1">
    <property type="nucleotide sequence ID" value="NZ_NRSH01000005.1"/>
</dbReference>
<organism evidence="16 17">
    <name type="scientific">Halorhodospira neutriphila</name>
    <dbReference type="NCBI Taxonomy" id="168379"/>
    <lineage>
        <taxon>Bacteria</taxon>
        <taxon>Pseudomonadati</taxon>
        <taxon>Pseudomonadota</taxon>
        <taxon>Gammaproteobacteria</taxon>
        <taxon>Chromatiales</taxon>
        <taxon>Ectothiorhodospiraceae</taxon>
        <taxon>Halorhodospira</taxon>
    </lineage>
</organism>
<evidence type="ECO:0000256" key="2">
    <source>
        <dbReference type="ARBA" id="ARBA00022515"/>
    </source>
</evidence>
<comment type="cofactor">
    <cofactor evidence="12 13">
        <name>Zn(2+)</name>
        <dbReference type="ChEBI" id="CHEBI:29105"/>
    </cofactor>
    <text evidence="12 13">Binds 1 zinc ion per monomer.</text>
</comment>
<dbReference type="SMART" id="SM00766">
    <property type="entry name" value="DnaG_DnaB_bind"/>
    <property type="match status" value="1"/>
</dbReference>
<evidence type="ECO:0000256" key="1">
    <source>
        <dbReference type="ARBA" id="ARBA00022478"/>
    </source>
</evidence>
<dbReference type="Pfam" id="PF08278">
    <property type="entry name" value="DnaG_DnaB_bind"/>
    <property type="match status" value="1"/>
</dbReference>
<comment type="domain">
    <text evidence="12">Contains an N-terminal zinc-binding domain, a central core domain that contains the primase activity, and a C-terminal DnaB-binding domain.</text>
</comment>
<name>A0ABS1E1M2_9GAMM</name>
<comment type="similarity">
    <text evidence="12 13">Belongs to the DnaG primase family.</text>
</comment>
<dbReference type="SMART" id="SM00400">
    <property type="entry name" value="ZnF_CHCC"/>
    <property type="match status" value="1"/>
</dbReference>
<comment type="subunit">
    <text evidence="12">Monomer. Interacts with DnaB.</text>
</comment>
<keyword evidence="10 12" id="KW-0238">DNA-binding</keyword>
<dbReference type="Gene3D" id="1.10.860.10">
    <property type="entry name" value="DNAb Helicase, Chain A"/>
    <property type="match status" value="1"/>
</dbReference>
<keyword evidence="11 12" id="KW-0804">Transcription</keyword>
<proteinExistence type="inferred from homology"/>
<dbReference type="NCBIfam" id="TIGR01391">
    <property type="entry name" value="dnaG"/>
    <property type="match status" value="1"/>
</dbReference>
<dbReference type="Pfam" id="PF01807">
    <property type="entry name" value="Zn_ribbon_DnaG"/>
    <property type="match status" value="1"/>
</dbReference>
<keyword evidence="1 12" id="KW-0240">DNA-directed RNA polymerase</keyword>
<feature type="region of interest" description="Disordered" evidence="14">
    <location>
        <begin position="417"/>
        <end position="458"/>
    </location>
</feature>
<dbReference type="InterPro" id="IPR034151">
    <property type="entry name" value="TOPRIM_DnaG_bac"/>
</dbReference>
<sequence>MAGRIPQEFIDELLQRTDIAALVGERVQLRRSGAHYKGLCPFHDERTPSFTVSPERQTYHCFGCGAHGTAVGFLMEYDRLGFREAVAELAERCGLQLPETAAGQHSGADEHAPLYRALAAADRLYRDALRRHPARGAAVEYLRQRGISGEVAARFGIGFAPPGWDTLLRQLDDVRAGVRAGLIIERDSKTYDRFRDRITFPIHDRRGRVVAFGARVVNDGEPKYLNSPETPVFQKGREVYGLYHALQAQRRPQRLILVEGYMDVLALTQAGVEGAVATLGTATTREQASLLLRSAPALVLCFDGDEAGREAAYRAVENLLPVLQGDREVRVLLLPEGDDPDELVRREGRAAFEARLDAAAPVAEFFLNHLAADCDLATVDGRARLLERAAPPLRRVPAGLLRETLVSGLAERSHTDAGRIDRLLQGSEAQPPQKAGQAERRRPAPRSGDAPQQAATRRTPVRHAVALLLQQPGLAALAGEPDRFADRELPGCELLQQLLEIARAEPHISTAQILERFRETRYEAPLNRLAAWQRPEGNEADLEQVFRDALMRIEEQIVATEQDRLIRALDSGEEAAAEVQERLRAAQRLQFLMDRFKRHGLGAEDEGELQQLRAQFRL</sequence>
<keyword evidence="6 12" id="KW-0479">Metal-binding</keyword>
<evidence type="ECO:0000256" key="9">
    <source>
        <dbReference type="ARBA" id="ARBA00022842"/>
    </source>
</evidence>
<dbReference type="PROSITE" id="PS50880">
    <property type="entry name" value="TOPRIM"/>
    <property type="match status" value="1"/>
</dbReference>
<feature type="domain" description="Toprim" evidence="15">
    <location>
        <begin position="253"/>
        <end position="335"/>
    </location>
</feature>
<dbReference type="Pfam" id="PF08275">
    <property type="entry name" value="DNAG_N"/>
    <property type="match status" value="1"/>
</dbReference>
<keyword evidence="8 12" id="KW-0862">Zinc</keyword>
<dbReference type="CDD" id="cd03364">
    <property type="entry name" value="TOPRIM_DnaG_primases"/>
    <property type="match status" value="1"/>
</dbReference>
<evidence type="ECO:0000256" key="11">
    <source>
        <dbReference type="ARBA" id="ARBA00023163"/>
    </source>
</evidence>
<keyword evidence="17" id="KW-1185">Reference proteome</keyword>
<evidence type="ECO:0000256" key="8">
    <source>
        <dbReference type="ARBA" id="ARBA00022833"/>
    </source>
</evidence>
<dbReference type="InterPro" id="IPR037068">
    <property type="entry name" value="DNA_primase_core_N_sf"/>
</dbReference>
<evidence type="ECO:0000256" key="5">
    <source>
        <dbReference type="ARBA" id="ARBA00022705"/>
    </source>
</evidence>
<evidence type="ECO:0000256" key="10">
    <source>
        <dbReference type="ARBA" id="ARBA00023125"/>
    </source>
</evidence>
<evidence type="ECO:0000256" key="7">
    <source>
        <dbReference type="ARBA" id="ARBA00022771"/>
    </source>
</evidence>
<dbReference type="HAMAP" id="MF_00974">
    <property type="entry name" value="DNA_primase_DnaG"/>
    <property type="match status" value="1"/>
</dbReference>
<dbReference type="Pfam" id="PF10410">
    <property type="entry name" value="DnaB_bind"/>
    <property type="match status" value="1"/>
</dbReference>
<dbReference type="InterPro" id="IPR002694">
    <property type="entry name" value="Znf_CHC2"/>
</dbReference>
<dbReference type="InterPro" id="IPR006171">
    <property type="entry name" value="TOPRIM_dom"/>
</dbReference>
<dbReference type="EC" id="2.7.7.101" evidence="12"/>
<evidence type="ECO:0000256" key="12">
    <source>
        <dbReference type="HAMAP-Rule" id="MF_00974"/>
    </source>
</evidence>
<dbReference type="Pfam" id="PF13155">
    <property type="entry name" value="Toprim_2"/>
    <property type="match status" value="1"/>
</dbReference>
<evidence type="ECO:0000313" key="17">
    <source>
        <dbReference type="Proteomes" id="UP000738126"/>
    </source>
</evidence>
<dbReference type="Gene3D" id="3.90.580.10">
    <property type="entry name" value="Zinc finger, CHC2-type domain"/>
    <property type="match status" value="1"/>
</dbReference>
<dbReference type="PANTHER" id="PTHR30313:SF2">
    <property type="entry name" value="DNA PRIMASE"/>
    <property type="match status" value="1"/>
</dbReference>
<dbReference type="InterPro" id="IPR036977">
    <property type="entry name" value="DNA_primase_Znf_CHC2"/>
</dbReference>
<reference evidence="16 17" key="1">
    <citation type="journal article" date="2020" name="Microorganisms">
        <title>Osmotic Adaptation and Compatible Solute Biosynthesis of Phototrophic Bacteria as Revealed from Genome Analyses.</title>
        <authorList>
            <person name="Imhoff J.F."/>
            <person name="Rahn T."/>
            <person name="Kunzel S."/>
            <person name="Keller A."/>
            <person name="Neulinger S.C."/>
        </authorList>
    </citation>
    <scope>NUCLEOTIDE SEQUENCE [LARGE SCALE GENOMIC DNA]</scope>
    <source>
        <strain evidence="16 17">DSM 15116</strain>
    </source>
</reference>
<dbReference type="Proteomes" id="UP000738126">
    <property type="component" value="Unassembled WGS sequence"/>
</dbReference>
<dbReference type="SMART" id="SM00493">
    <property type="entry name" value="TOPRIM"/>
    <property type="match status" value="1"/>
</dbReference>
<evidence type="ECO:0000256" key="4">
    <source>
        <dbReference type="ARBA" id="ARBA00022695"/>
    </source>
</evidence>
<evidence type="ECO:0000313" key="16">
    <source>
        <dbReference type="EMBL" id="MBK1725613.1"/>
    </source>
</evidence>
<dbReference type="InterPro" id="IPR006295">
    <property type="entry name" value="DNA_primase_DnaG"/>
</dbReference>
<evidence type="ECO:0000256" key="14">
    <source>
        <dbReference type="SAM" id="MobiDB-lite"/>
    </source>
</evidence>
<dbReference type="SUPFAM" id="SSF57783">
    <property type="entry name" value="Zinc beta-ribbon"/>
    <property type="match status" value="1"/>
</dbReference>